<protein>
    <submittedName>
        <fullName evidence="1">Uncharacterized protein</fullName>
    </submittedName>
</protein>
<dbReference type="InterPro" id="IPR024130">
    <property type="entry name" value="DAP1/DAPL1"/>
</dbReference>
<name>A0A8B9IXI7_9PSIT</name>
<sequence>MLFHYFCIVSQLHIHVPSIALRAGSELLILSDGDEDFPPAAMQVAHQKPQPCLEMLPLPDWSQSPREVRKGTSFSVLLVKGIQMG</sequence>
<dbReference type="Proteomes" id="UP000694522">
    <property type="component" value="Unplaced"/>
</dbReference>
<evidence type="ECO:0000313" key="1">
    <source>
        <dbReference type="Ensembl" id="ENSACOP00000012668.1"/>
    </source>
</evidence>
<dbReference type="Pfam" id="PF15228">
    <property type="entry name" value="DAP"/>
    <property type="match status" value="1"/>
</dbReference>
<dbReference type="AlphaFoldDB" id="A0A8B9IXI7"/>
<dbReference type="Ensembl" id="ENSACOT00000013114.1">
    <property type="protein sequence ID" value="ENSACOP00000012668.1"/>
    <property type="gene ID" value="ENSACOG00000008798.1"/>
</dbReference>
<proteinExistence type="predicted"/>
<evidence type="ECO:0000313" key="2">
    <source>
        <dbReference type="Proteomes" id="UP000694522"/>
    </source>
</evidence>
<accession>A0A8B9IXI7</accession>
<reference evidence="1" key="2">
    <citation type="submission" date="2025-09" db="UniProtKB">
        <authorList>
            <consortium name="Ensembl"/>
        </authorList>
    </citation>
    <scope>IDENTIFICATION</scope>
</reference>
<organism evidence="1 2">
    <name type="scientific">Amazona collaria</name>
    <name type="common">yellow-billed parrot</name>
    <dbReference type="NCBI Taxonomy" id="241587"/>
    <lineage>
        <taxon>Eukaryota</taxon>
        <taxon>Metazoa</taxon>
        <taxon>Chordata</taxon>
        <taxon>Craniata</taxon>
        <taxon>Vertebrata</taxon>
        <taxon>Euteleostomi</taxon>
        <taxon>Archelosauria</taxon>
        <taxon>Archosauria</taxon>
        <taxon>Dinosauria</taxon>
        <taxon>Saurischia</taxon>
        <taxon>Theropoda</taxon>
        <taxon>Coelurosauria</taxon>
        <taxon>Aves</taxon>
        <taxon>Neognathae</taxon>
        <taxon>Neoaves</taxon>
        <taxon>Telluraves</taxon>
        <taxon>Australaves</taxon>
        <taxon>Psittaciformes</taxon>
        <taxon>Psittacidae</taxon>
        <taxon>Amazona</taxon>
    </lineage>
</organism>
<reference evidence="1" key="1">
    <citation type="submission" date="2025-08" db="UniProtKB">
        <authorList>
            <consortium name="Ensembl"/>
        </authorList>
    </citation>
    <scope>IDENTIFICATION</scope>
</reference>
<keyword evidence="2" id="KW-1185">Reference proteome</keyword>